<dbReference type="GO" id="GO:0035091">
    <property type="term" value="F:phosphatidylinositol binding"/>
    <property type="evidence" value="ECO:0007669"/>
    <property type="project" value="TreeGrafter"/>
</dbReference>
<name>A7I0S2_CAMHC</name>
<keyword evidence="1" id="KW-0732">Signal</keyword>
<dbReference type="RefSeq" id="WP_012108400.1">
    <property type="nucleotide sequence ID" value="NC_009714.1"/>
</dbReference>
<sequence length="246" mass="27011">MKKLFFTAVLLLFGINVANADVAANQELYAASNVISSFAHDNNFSIPADKVLNAKAVAILTDVKRSAAVVSTQYGDGVFSVKDENGNWSAPLFIKYRGFGVGVQAGYETSDIVMLFQTTKSYQDIFNGTDTLELNVAGSVVEGKRGGAATDLPDISAWIVSPGEVTGVYLGVSLDIGRITIDDQLTNDFYDRIYDYEDILNDSPRDNKYSKIFKSTLKKYLNDNRYYGKIQNKPAGWPKTVPVVNK</sequence>
<evidence type="ECO:0000259" key="2">
    <source>
        <dbReference type="Pfam" id="PF04366"/>
    </source>
</evidence>
<evidence type="ECO:0000313" key="4">
    <source>
        <dbReference type="Proteomes" id="UP000002407"/>
    </source>
</evidence>
<dbReference type="Proteomes" id="UP000002407">
    <property type="component" value="Chromosome"/>
</dbReference>
<feature type="signal peptide" evidence="1">
    <location>
        <begin position="1"/>
        <end position="20"/>
    </location>
</feature>
<dbReference type="AlphaFoldDB" id="A7I0S2"/>
<dbReference type="InterPro" id="IPR051702">
    <property type="entry name" value="SH3_domain_YSC84-like"/>
</dbReference>
<gene>
    <name evidence="3" type="ordered locus">CHAB381_0525</name>
</gene>
<dbReference type="HOGENOM" id="CLU_015320_4_0_7"/>
<protein>
    <submittedName>
        <fullName evidence="3">Putative secreted protein</fullName>
    </submittedName>
</protein>
<dbReference type="OrthoDB" id="9782434at2"/>
<reference evidence="4" key="1">
    <citation type="submission" date="2007-07" db="EMBL/GenBank/DDBJ databases">
        <title>Complete genome sequence of Campylobacter hominis ATCC BAA-381, a commensal isolated from the human gastrointestinal tract.</title>
        <authorList>
            <person name="Fouts D.E."/>
            <person name="Mongodin E.F."/>
            <person name="Puiu D."/>
            <person name="Sebastian Y."/>
            <person name="Miller W.G."/>
            <person name="Mandrell R.E."/>
            <person name="Nelson K.E."/>
        </authorList>
    </citation>
    <scope>NUCLEOTIDE SEQUENCE [LARGE SCALE GENOMIC DNA]</scope>
    <source>
        <strain evidence="4">ATCC BAA-381 / LMG 19568 / NCTC 13146 / CH001A</strain>
    </source>
</reference>
<dbReference type="eggNOG" id="COG2930">
    <property type="taxonomic scope" value="Bacteria"/>
</dbReference>
<dbReference type="PANTHER" id="PTHR15629:SF2">
    <property type="entry name" value="SH3 DOMAIN-CONTAINING YSC84-LIKE PROTEIN 1"/>
    <property type="match status" value="1"/>
</dbReference>
<dbReference type="KEGG" id="cha:CHAB381_0525"/>
<feature type="chain" id="PRO_5002710718" evidence="1">
    <location>
        <begin position="21"/>
        <end position="246"/>
    </location>
</feature>
<dbReference type="EMBL" id="CP000776">
    <property type="protein sequence ID" value="ABS52457.1"/>
    <property type="molecule type" value="Genomic_DNA"/>
</dbReference>
<feature type="domain" description="Ysc84 actin-binding" evidence="2">
    <location>
        <begin position="98"/>
        <end position="219"/>
    </location>
</feature>
<dbReference type="CDD" id="cd11524">
    <property type="entry name" value="SYLF"/>
    <property type="match status" value="1"/>
</dbReference>
<dbReference type="STRING" id="360107.CHAB381_0525"/>
<organism evidence="3 4">
    <name type="scientific">Campylobacter hominis (strain ATCC BAA-381 / DSM 21671 / CCUG 45161 / LMG 19568 / NCTC 13146 / CH001A)</name>
    <dbReference type="NCBI Taxonomy" id="360107"/>
    <lineage>
        <taxon>Bacteria</taxon>
        <taxon>Pseudomonadati</taxon>
        <taxon>Campylobacterota</taxon>
        <taxon>Epsilonproteobacteria</taxon>
        <taxon>Campylobacterales</taxon>
        <taxon>Campylobacteraceae</taxon>
        <taxon>Campylobacter</taxon>
    </lineage>
</organism>
<dbReference type="Pfam" id="PF04366">
    <property type="entry name" value="Ysc84"/>
    <property type="match status" value="1"/>
</dbReference>
<accession>A7I0S2</accession>
<keyword evidence="4" id="KW-1185">Reference proteome</keyword>
<proteinExistence type="predicted"/>
<dbReference type="InterPro" id="IPR007461">
    <property type="entry name" value="Ysc84_actin-binding"/>
</dbReference>
<evidence type="ECO:0000256" key="1">
    <source>
        <dbReference type="SAM" id="SignalP"/>
    </source>
</evidence>
<dbReference type="PANTHER" id="PTHR15629">
    <property type="entry name" value="SH3YL1 PROTEIN"/>
    <property type="match status" value="1"/>
</dbReference>
<evidence type="ECO:0000313" key="3">
    <source>
        <dbReference type="EMBL" id="ABS52457.1"/>
    </source>
</evidence>